<keyword evidence="3 6" id="KW-0731">Sigma factor</keyword>
<feature type="compositionally biased region" description="Acidic residues" evidence="7">
    <location>
        <begin position="220"/>
        <end position="230"/>
    </location>
</feature>
<dbReference type="PRINTS" id="PR00046">
    <property type="entry name" value="SIGMA70FCT"/>
</dbReference>
<evidence type="ECO:0000256" key="5">
    <source>
        <dbReference type="ARBA" id="ARBA00023163"/>
    </source>
</evidence>
<keyword evidence="2 6" id="KW-0805">Transcription regulation</keyword>
<sequence>ITLPLSEETKQIPESIRAVALSLHLRPPASSLPRRSPTRGELSISPGCTMACLAPHFKWAPSSFSTTHAYQHPSSSSSSSNSGRCSGRRPFRVQCAVTSAAAAVVDADHAAGGPLHLVYSSPDSAPVLQRNFESTLASETVLNKEAVVTAAAAEAVALARAAAEAAQEVVHMVQKSSSQPVFRKKGEVENYLAKEILRTEMLSSRANEYSDGEPYGIPSDEAELDDDTQDADNIAVKSARQSERRARRTRATMKAATIVRSSPKLAASSKKKRSKGPSTMNPLGSLWKMTGRKLLTAKEEVELSNGIQDLLKLEAIQGELAEYNGGQPTFPQWAAAAGTDENTLRKRLDHGIHCKNRMVTSNVRLVISIAREFEGPGLELYDLIQEGMQGLIRGAEKFDASKGFRFSTYSHWWIKQAMRKSVSEQTQIFRLPAHMVEASYRVKECTKRLRRKLKRRPSNEEIAVDTGMPVKRVEAAVNLPKYSVSLDSKIGSTDMTYQEVTADPSAETAEEMLNRMSMKKDVHQALDTLSPRERQVVKLRFGIDDGRIRTLQEIGNIMGVSRERIRQIESGAFRKLRGKKKVKCLMDYLVPVGNW</sequence>
<evidence type="ECO:0000313" key="9">
    <source>
        <dbReference type="EnsemblPlants" id="AET4Gv20389700.3"/>
    </source>
</evidence>
<dbReference type="EnsemblPlants" id="AET4Gv20389700.3">
    <property type="protein sequence ID" value="AET4Gv20389700.3"/>
    <property type="gene ID" value="AET4Gv20389700"/>
</dbReference>
<dbReference type="Gene3D" id="1.10.601.10">
    <property type="entry name" value="RNA Polymerase Primary Sigma Factor"/>
    <property type="match status" value="1"/>
</dbReference>
<evidence type="ECO:0000256" key="6">
    <source>
        <dbReference type="PIRNR" id="PIRNR000767"/>
    </source>
</evidence>
<protein>
    <recommendedName>
        <fullName evidence="6">RNA polymerase sigma factor</fullName>
    </recommendedName>
</protein>
<evidence type="ECO:0000313" key="10">
    <source>
        <dbReference type="Proteomes" id="UP000015105"/>
    </source>
</evidence>
<dbReference type="AlphaFoldDB" id="A0A453I0V1"/>
<accession>A0A453I0V1</accession>
<evidence type="ECO:0000256" key="1">
    <source>
        <dbReference type="ARBA" id="ARBA00007788"/>
    </source>
</evidence>
<dbReference type="InterPro" id="IPR050239">
    <property type="entry name" value="Sigma-70_RNA_pol_init_factors"/>
</dbReference>
<proteinExistence type="inferred from homology"/>
<feature type="domain" description="RNA polymerase sigma-70" evidence="8">
    <location>
        <begin position="550"/>
        <end position="576"/>
    </location>
</feature>
<keyword evidence="10" id="KW-1185">Reference proteome</keyword>
<dbReference type="STRING" id="200361.A0A453I0V1"/>
<dbReference type="InterPro" id="IPR036388">
    <property type="entry name" value="WH-like_DNA-bd_sf"/>
</dbReference>
<dbReference type="Pfam" id="PF04539">
    <property type="entry name" value="Sigma70_r3"/>
    <property type="match status" value="1"/>
</dbReference>
<comment type="similarity">
    <text evidence="1 6">Belongs to the sigma-70 factor family.</text>
</comment>
<keyword evidence="4 6" id="KW-0238">DNA-binding</keyword>
<comment type="function">
    <text evidence="6">Sigma factors are initiation factors that promote the attachment of plastid-encoded RNA polymerase (PEP) to specific initiation sites and are then released.</text>
</comment>
<dbReference type="InterPro" id="IPR014284">
    <property type="entry name" value="RNA_pol_sigma-70_dom"/>
</dbReference>
<dbReference type="InterPro" id="IPR007627">
    <property type="entry name" value="RNA_pol_sigma70_r2"/>
</dbReference>
<feature type="region of interest" description="Disordered" evidence="7">
    <location>
        <begin position="207"/>
        <end position="283"/>
    </location>
</feature>
<dbReference type="PROSITE" id="PS00716">
    <property type="entry name" value="SIGMA70_2"/>
    <property type="match status" value="1"/>
</dbReference>
<dbReference type="SUPFAM" id="SSF88946">
    <property type="entry name" value="Sigma2 domain of RNA polymerase sigma factors"/>
    <property type="match status" value="1"/>
</dbReference>
<evidence type="ECO:0000256" key="4">
    <source>
        <dbReference type="ARBA" id="ARBA00023125"/>
    </source>
</evidence>
<dbReference type="CDD" id="cd06171">
    <property type="entry name" value="Sigma70_r4"/>
    <property type="match status" value="1"/>
</dbReference>
<evidence type="ECO:0000256" key="7">
    <source>
        <dbReference type="SAM" id="MobiDB-lite"/>
    </source>
</evidence>
<organism evidence="9 10">
    <name type="scientific">Aegilops tauschii subsp. strangulata</name>
    <name type="common">Goatgrass</name>
    <dbReference type="NCBI Taxonomy" id="200361"/>
    <lineage>
        <taxon>Eukaryota</taxon>
        <taxon>Viridiplantae</taxon>
        <taxon>Streptophyta</taxon>
        <taxon>Embryophyta</taxon>
        <taxon>Tracheophyta</taxon>
        <taxon>Spermatophyta</taxon>
        <taxon>Magnoliopsida</taxon>
        <taxon>Liliopsida</taxon>
        <taxon>Poales</taxon>
        <taxon>Poaceae</taxon>
        <taxon>BOP clade</taxon>
        <taxon>Pooideae</taxon>
        <taxon>Triticodae</taxon>
        <taxon>Triticeae</taxon>
        <taxon>Triticinae</taxon>
        <taxon>Aegilops</taxon>
    </lineage>
</organism>
<reference evidence="9" key="4">
    <citation type="submission" date="2019-03" db="UniProtKB">
        <authorList>
            <consortium name="EnsemblPlants"/>
        </authorList>
    </citation>
    <scope>IDENTIFICATION</scope>
</reference>
<dbReference type="InterPro" id="IPR013324">
    <property type="entry name" value="RNA_pol_sigma_r3/r4-like"/>
</dbReference>
<dbReference type="Gene3D" id="1.10.10.10">
    <property type="entry name" value="Winged helix-like DNA-binding domain superfamily/Winged helix DNA-binding domain"/>
    <property type="match status" value="2"/>
</dbReference>
<evidence type="ECO:0000256" key="3">
    <source>
        <dbReference type="ARBA" id="ARBA00023082"/>
    </source>
</evidence>
<dbReference type="Gramene" id="AET4Gv20389700.3">
    <property type="protein sequence ID" value="AET4Gv20389700.3"/>
    <property type="gene ID" value="AET4Gv20389700"/>
</dbReference>
<reference evidence="10" key="2">
    <citation type="journal article" date="2017" name="Nat. Plants">
        <title>The Aegilops tauschii genome reveals multiple impacts of transposons.</title>
        <authorList>
            <person name="Zhao G."/>
            <person name="Zou C."/>
            <person name="Li K."/>
            <person name="Wang K."/>
            <person name="Li T."/>
            <person name="Gao L."/>
            <person name="Zhang X."/>
            <person name="Wang H."/>
            <person name="Yang Z."/>
            <person name="Liu X."/>
            <person name="Jiang W."/>
            <person name="Mao L."/>
            <person name="Kong X."/>
            <person name="Jiao Y."/>
            <person name="Jia J."/>
        </authorList>
    </citation>
    <scope>NUCLEOTIDE SEQUENCE [LARGE SCALE GENOMIC DNA]</scope>
    <source>
        <strain evidence="10">cv. AL8/78</strain>
    </source>
</reference>
<dbReference type="InterPro" id="IPR016262">
    <property type="entry name" value="RNA_pol_sigma_SigB/C/D/F"/>
</dbReference>
<dbReference type="GO" id="GO:0009507">
    <property type="term" value="C:chloroplast"/>
    <property type="evidence" value="ECO:0007669"/>
    <property type="project" value="UniProtKB-SubCell"/>
</dbReference>
<dbReference type="PANTHER" id="PTHR30603">
    <property type="entry name" value="RNA POLYMERASE SIGMA FACTOR RPO"/>
    <property type="match status" value="1"/>
</dbReference>
<reference evidence="10" key="1">
    <citation type="journal article" date="2014" name="Science">
        <title>Ancient hybridizations among the ancestral genomes of bread wheat.</title>
        <authorList>
            <consortium name="International Wheat Genome Sequencing Consortium,"/>
            <person name="Marcussen T."/>
            <person name="Sandve S.R."/>
            <person name="Heier L."/>
            <person name="Spannagl M."/>
            <person name="Pfeifer M."/>
            <person name="Jakobsen K.S."/>
            <person name="Wulff B.B."/>
            <person name="Steuernagel B."/>
            <person name="Mayer K.F."/>
            <person name="Olsen O.A."/>
        </authorList>
    </citation>
    <scope>NUCLEOTIDE SEQUENCE [LARGE SCALE GENOMIC DNA]</scope>
    <source>
        <strain evidence="10">cv. AL8/78</strain>
    </source>
</reference>
<dbReference type="InterPro" id="IPR000943">
    <property type="entry name" value="RNA_pol_sigma70"/>
</dbReference>
<dbReference type="InterPro" id="IPR007630">
    <property type="entry name" value="RNA_pol_sigma70_r4"/>
</dbReference>
<name>A0A453I0V1_AEGTS</name>
<dbReference type="InterPro" id="IPR013325">
    <property type="entry name" value="RNA_pol_sigma_r2"/>
</dbReference>
<dbReference type="GO" id="GO:0016987">
    <property type="term" value="F:sigma factor activity"/>
    <property type="evidence" value="ECO:0007669"/>
    <property type="project" value="UniProtKB-UniRule"/>
</dbReference>
<feature type="compositionally biased region" description="Low complexity" evidence="7">
    <location>
        <begin position="252"/>
        <end position="268"/>
    </location>
</feature>
<dbReference type="Proteomes" id="UP000015105">
    <property type="component" value="Chromosome 4D"/>
</dbReference>
<dbReference type="GO" id="GO:0003677">
    <property type="term" value="F:DNA binding"/>
    <property type="evidence" value="ECO:0007669"/>
    <property type="project" value="UniProtKB-KW"/>
</dbReference>
<dbReference type="PANTHER" id="PTHR30603:SF57">
    <property type="entry name" value="RNA POLYMERASE SIGMA FACTOR SIGB"/>
    <property type="match status" value="1"/>
</dbReference>
<keyword evidence="6" id="KW-0150">Chloroplast</keyword>
<dbReference type="InterPro" id="IPR007624">
    <property type="entry name" value="RNA_pol_sigma70_r3"/>
</dbReference>
<dbReference type="Pfam" id="PF04542">
    <property type="entry name" value="Sigma70_r2"/>
    <property type="match status" value="1"/>
</dbReference>
<reference evidence="9" key="5">
    <citation type="journal article" date="2021" name="G3 (Bethesda)">
        <title>Aegilops tauschii genome assembly Aet v5.0 features greater sequence contiguity and improved annotation.</title>
        <authorList>
            <person name="Wang L."/>
            <person name="Zhu T."/>
            <person name="Rodriguez J.C."/>
            <person name="Deal K.R."/>
            <person name="Dubcovsky J."/>
            <person name="McGuire P.E."/>
            <person name="Lux T."/>
            <person name="Spannagl M."/>
            <person name="Mayer K.F.X."/>
            <person name="Baldrich P."/>
            <person name="Meyers B.C."/>
            <person name="Huo N."/>
            <person name="Gu Y.Q."/>
            <person name="Zhou H."/>
            <person name="Devos K.M."/>
            <person name="Bennetzen J.L."/>
            <person name="Unver T."/>
            <person name="Budak H."/>
            <person name="Gulick P.J."/>
            <person name="Galiba G."/>
            <person name="Kalapos B."/>
            <person name="Nelson D.R."/>
            <person name="Li P."/>
            <person name="You F.M."/>
            <person name="Luo M.C."/>
            <person name="Dvorak J."/>
        </authorList>
    </citation>
    <scope>NUCLEOTIDE SEQUENCE [LARGE SCALE GENOMIC DNA]</scope>
    <source>
        <strain evidence="9">cv. AL8/78</strain>
    </source>
</reference>
<keyword evidence="5 6" id="KW-0804">Transcription</keyword>
<dbReference type="PIRSF" id="PIRSF000767">
    <property type="entry name" value="RNA_pol_sigma_SigB/C/D"/>
    <property type="match status" value="1"/>
</dbReference>
<keyword evidence="6" id="KW-0934">Plastid</keyword>
<reference evidence="9" key="3">
    <citation type="journal article" date="2017" name="Nature">
        <title>Genome sequence of the progenitor of the wheat D genome Aegilops tauschii.</title>
        <authorList>
            <person name="Luo M.C."/>
            <person name="Gu Y.Q."/>
            <person name="Puiu D."/>
            <person name="Wang H."/>
            <person name="Twardziok S.O."/>
            <person name="Deal K.R."/>
            <person name="Huo N."/>
            <person name="Zhu T."/>
            <person name="Wang L."/>
            <person name="Wang Y."/>
            <person name="McGuire P.E."/>
            <person name="Liu S."/>
            <person name="Long H."/>
            <person name="Ramasamy R.K."/>
            <person name="Rodriguez J.C."/>
            <person name="Van S.L."/>
            <person name="Yuan L."/>
            <person name="Wang Z."/>
            <person name="Xia Z."/>
            <person name="Xiao L."/>
            <person name="Anderson O.D."/>
            <person name="Ouyang S."/>
            <person name="Liang Y."/>
            <person name="Zimin A.V."/>
            <person name="Pertea G."/>
            <person name="Qi P."/>
            <person name="Bennetzen J.L."/>
            <person name="Dai X."/>
            <person name="Dawson M.W."/>
            <person name="Muller H.G."/>
            <person name="Kugler K."/>
            <person name="Rivarola-Duarte L."/>
            <person name="Spannagl M."/>
            <person name="Mayer K.F.X."/>
            <person name="Lu F.H."/>
            <person name="Bevan M.W."/>
            <person name="Leroy P."/>
            <person name="Li P."/>
            <person name="You F.M."/>
            <person name="Sun Q."/>
            <person name="Liu Z."/>
            <person name="Lyons E."/>
            <person name="Wicker T."/>
            <person name="Salzberg S.L."/>
            <person name="Devos K.M."/>
            <person name="Dvorak J."/>
        </authorList>
    </citation>
    <scope>NUCLEOTIDE SEQUENCE [LARGE SCALE GENOMIC DNA]</scope>
    <source>
        <strain evidence="9">cv. AL8/78</strain>
    </source>
</reference>
<dbReference type="Pfam" id="PF04545">
    <property type="entry name" value="Sigma70_r4"/>
    <property type="match status" value="1"/>
</dbReference>
<dbReference type="NCBIfam" id="TIGR02937">
    <property type="entry name" value="sigma70-ECF"/>
    <property type="match status" value="1"/>
</dbReference>
<dbReference type="GO" id="GO:0006352">
    <property type="term" value="P:DNA-templated transcription initiation"/>
    <property type="evidence" value="ECO:0007669"/>
    <property type="project" value="UniProtKB-UniRule"/>
</dbReference>
<dbReference type="SUPFAM" id="SSF88659">
    <property type="entry name" value="Sigma3 and sigma4 domains of RNA polymerase sigma factors"/>
    <property type="match status" value="2"/>
</dbReference>
<evidence type="ECO:0000256" key="2">
    <source>
        <dbReference type="ARBA" id="ARBA00023015"/>
    </source>
</evidence>
<comment type="subcellular location">
    <subcellularLocation>
        <location evidence="6">Plastid</location>
        <location evidence="6">Chloroplast</location>
    </subcellularLocation>
</comment>
<evidence type="ECO:0000259" key="8">
    <source>
        <dbReference type="PROSITE" id="PS00716"/>
    </source>
</evidence>